<organism evidence="7 8">
    <name type="scientific">Paramormyrops kingsleyae</name>
    <dbReference type="NCBI Taxonomy" id="1676925"/>
    <lineage>
        <taxon>Eukaryota</taxon>
        <taxon>Metazoa</taxon>
        <taxon>Chordata</taxon>
        <taxon>Craniata</taxon>
        <taxon>Vertebrata</taxon>
        <taxon>Euteleostomi</taxon>
        <taxon>Actinopterygii</taxon>
        <taxon>Neopterygii</taxon>
        <taxon>Teleostei</taxon>
        <taxon>Osteoglossocephala</taxon>
        <taxon>Osteoglossomorpha</taxon>
        <taxon>Osteoglossiformes</taxon>
        <taxon>Mormyridae</taxon>
        <taxon>Paramormyrops</taxon>
    </lineage>
</organism>
<dbReference type="RefSeq" id="XP_023664675.1">
    <property type="nucleotide sequence ID" value="XM_023808907.2"/>
</dbReference>
<sequence>MEPRDGGAFQTALTNDQIETLSIVYLSSLSLSLLGSSSVLVAAIIKRRHLNKQAWPLLQLALADFLATVLLFLINIMNMVPSAKWPDSIPVCERLLPLCLAFYCVSFLLVVVYAHESQQAAGGWREEPSGTQDGSQRGAGVASPISYVIAWMVPVIIYFFYIATEVLVSARIVKWPKDPVSNEGMSEKYTMFCSSCVLFLHIRNDTCTHPDVAHDIFVKCFFLISALSVLVCCAVIYHKVSCWLRRYEGGTMFPVEGDGFSRRQLRGSCMTANSMVLVIMFCWTPAIVLVVLSFIQSIPQETLFPLYVTQALTISLQGFLDSIVYGWKRQNFREAMGERMPLLEKAFYDESLTAN</sequence>
<dbReference type="PROSITE" id="PS50262">
    <property type="entry name" value="G_PROTEIN_RECEP_F1_2"/>
    <property type="match status" value="1"/>
</dbReference>
<dbReference type="Proteomes" id="UP000261540">
    <property type="component" value="Unplaced"/>
</dbReference>
<comment type="subcellular location">
    <subcellularLocation>
        <location evidence="1">Membrane</location>
        <topology evidence="1">Multi-pass membrane protein</topology>
    </subcellularLocation>
</comment>
<evidence type="ECO:0000259" key="6">
    <source>
        <dbReference type="PROSITE" id="PS50262"/>
    </source>
</evidence>
<dbReference type="KEGG" id="pki:111842375"/>
<dbReference type="AlphaFoldDB" id="A0A3B3QY32"/>
<protein>
    <submittedName>
        <fullName evidence="7">Uncharacterized LOC111842375</fullName>
    </submittedName>
</protein>
<keyword evidence="8" id="KW-1185">Reference proteome</keyword>
<feature type="transmembrane region" description="Helical" evidence="5">
    <location>
        <begin position="57"/>
        <end position="75"/>
    </location>
</feature>
<feature type="transmembrane region" description="Helical" evidence="5">
    <location>
        <begin position="23"/>
        <end position="45"/>
    </location>
</feature>
<dbReference type="GeneID" id="111842375"/>
<feature type="transmembrane region" description="Helical" evidence="5">
    <location>
        <begin position="307"/>
        <end position="327"/>
    </location>
</feature>
<evidence type="ECO:0000313" key="8">
    <source>
        <dbReference type="Proteomes" id="UP000261540"/>
    </source>
</evidence>
<feature type="transmembrane region" description="Helical" evidence="5">
    <location>
        <begin position="95"/>
        <end position="115"/>
    </location>
</feature>
<keyword evidence="3 5" id="KW-1133">Transmembrane helix</keyword>
<dbReference type="STRING" id="1676925.ENSPKIP00000010824"/>
<feature type="domain" description="G-protein coupled receptors family 1 profile" evidence="6">
    <location>
        <begin position="35"/>
        <end position="325"/>
    </location>
</feature>
<evidence type="ECO:0000256" key="3">
    <source>
        <dbReference type="ARBA" id="ARBA00022989"/>
    </source>
</evidence>
<dbReference type="InterPro" id="IPR017452">
    <property type="entry name" value="GPCR_Rhodpsn_7TM"/>
</dbReference>
<evidence type="ECO:0000256" key="1">
    <source>
        <dbReference type="ARBA" id="ARBA00004141"/>
    </source>
</evidence>
<dbReference type="Gene3D" id="1.20.1070.10">
    <property type="entry name" value="Rhodopsin 7-helix transmembrane proteins"/>
    <property type="match status" value="1"/>
</dbReference>
<dbReference type="Ensembl" id="ENSPKIT00000034962.1">
    <property type="protein sequence ID" value="ENSPKIP00000010824.1"/>
    <property type="gene ID" value="ENSPKIG00000025386.1"/>
</dbReference>
<evidence type="ECO:0000256" key="2">
    <source>
        <dbReference type="ARBA" id="ARBA00022692"/>
    </source>
</evidence>
<dbReference type="GO" id="GO:0004930">
    <property type="term" value="F:G protein-coupled receptor activity"/>
    <property type="evidence" value="ECO:0007669"/>
    <property type="project" value="InterPro"/>
</dbReference>
<dbReference type="CDD" id="cd00637">
    <property type="entry name" value="7tm_classA_rhodopsin-like"/>
    <property type="match status" value="1"/>
</dbReference>
<reference evidence="7" key="2">
    <citation type="submission" date="2025-09" db="UniProtKB">
        <authorList>
            <consortium name="Ensembl"/>
        </authorList>
    </citation>
    <scope>IDENTIFICATION</scope>
</reference>
<name>A0A3B3QY32_9TELE</name>
<feature type="transmembrane region" description="Helical" evidence="5">
    <location>
        <begin position="216"/>
        <end position="237"/>
    </location>
</feature>
<feature type="transmembrane region" description="Helical" evidence="5">
    <location>
        <begin position="145"/>
        <end position="163"/>
    </location>
</feature>
<evidence type="ECO:0000256" key="5">
    <source>
        <dbReference type="SAM" id="Phobius"/>
    </source>
</evidence>
<dbReference type="PRINTS" id="PR00237">
    <property type="entry name" value="GPCRRHODOPSN"/>
</dbReference>
<proteinExistence type="predicted"/>
<evidence type="ECO:0000256" key="4">
    <source>
        <dbReference type="ARBA" id="ARBA00023136"/>
    </source>
</evidence>
<dbReference type="GO" id="GO:0005886">
    <property type="term" value="C:plasma membrane"/>
    <property type="evidence" value="ECO:0007669"/>
    <property type="project" value="TreeGrafter"/>
</dbReference>
<reference evidence="7" key="1">
    <citation type="submission" date="2025-08" db="UniProtKB">
        <authorList>
            <consortium name="Ensembl"/>
        </authorList>
    </citation>
    <scope>IDENTIFICATION</scope>
</reference>
<dbReference type="InterPro" id="IPR000276">
    <property type="entry name" value="GPCR_Rhodpsn"/>
</dbReference>
<dbReference type="GO" id="GO:0007189">
    <property type="term" value="P:adenylate cyclase-activating G protein-coupled receptor signaling pathway"/>
    <property type="evidence" value="ECO:0007669"/>
    <property type="project" value="TreeGrafter"/>
</dbReference>
<keyword evidence="4 5" id="KW-0472">Membrane</keyword>
<keyword evidence="2 5" id="KW-0812">Transmembrane</keyword>
<dbReference type="PANTHER" id="PTHR23112">
    <property type="entry name" value="G PROTEIN-COUPLED RECEPTOR 157-RELATED"/>
    <property type="match status" value="1"/>
</dbReference>
<dbReference type="PANTHER" id="PTHR23112:SF36">
    <property type="entry name" value="SI:DKEY-30C15.2 PROTEIN"/>
    <property type="match status" value="1"/>
</dbReference>
<dbReference type="SUPFAM" id="SSF81321">
    <property type="entry name" value="Family A G protein-coupled receptor-like"/>
    <property type="match status" value="2"/>
</dbReference>
<accession>A0A3B3QY32</accession>
<dbReference type="GeneTree" id="ENSGT00660000097187"/>
<dbReference type="OrthoDB" id="9892611at2759"/>
<feature type="transmembrane region" description="Helical" evidence="5">
    <location>
        <begin position="272"/>
        <end position="295"/>
    </location>
</feature>
<evidence type="ECO:0000313" key="7">
    <source>
        <dbReference type="Ensembl" id="ENSPKIP00000010824.1"/>
    </source>
</evidence>